<feature type="compositionally biased region" description="Acidic residues" evidence="1">
    <location>
        <begin position="25"/>
        <end position="37"/>
    </location>
</feature>
<evidence type="ECO:0000313" key="2">
    <source>
        <dbReference type="EMBL" id="QRF68239.1"/>
    </source>
</evidence>
<proteinExistence type="predicted"/>
<sequence>MMLTVTIMGVFAAASVAIVGTSITEETEEAASDEPSDDSSTTFDIDAEPNGLGFFGLEDRAAGPEEGDLLLEAYKSYQMGLGEAEHLAEIDNRLAADALEDESGLQDGRTGSLSVWDDESAGLYSSAPDSYAEMLTGGDSAELLDGDSRFMEMLDKSEPLGPDNVRIITEFDETEDVILYVTGDGTLDGLSVHHVDPENVNTDAQIMDQGIHVMTVIAAGLNFGLRNIIPLHDDAA</sequence>
<protein>
    <submittedName>
        <fullName evidence="2">Uncharacterized protein</fullName>
    </submittedName>
</protein>
<evidence type="ECO:0000313" key="3">
    <source>
        <dbReference type="Proteomes" id="UP000596387"/>
    </source>
</evidence>
<dbReference type="EMBL" id="CP047166">
    <property type="protein sequence ID" value="QRF68239.1"/>
    <property type="molecule type" value="Genomic_DNA"/>
</dbReference>
<evidence type="ECO:0000256" key="1">
    <source>
        <dbReference type="SAM" id="MobiDB-lite"/>
    </source>
</evidence>
<name>A0ABX7FCL5_9RHOB</name>
<keyword evidence="3" id="KW-1185">Reference proteome</keyword>
<feature type="region of interest" description="Disordered" evidence="1">
    <location>
        <begin position="25"/>
        <end position="45"/>
    </location>
</feature>
<dbReference type="Proteomes" id="UP000596387">
    <property type="component" value="Chromosome"/>
</dbReference>
<gene>
    <name evidence="2" type="ORF">GQA70_19140</name>
</gene>
<reference evidence="2 3" key="1">
    <citation type="submission" date="2019-12" db="EMBL/GenBank/DDBJ databases">
        <title>Complete Genome Sequence of a Quorum-Sensing Bacterium,Rhodobacteraceae bacterium C31, Isolated from a marine microalgae symbiotic bacteria.</title>
        <authorList>
            <person name="Zhang Y."/>
        </authorList>
    </citation>
    <scope>NUCLEOTIDE SEQUENCE [LARGE SCALE GENOMIC DNA]</scope>
    <source>
        <strain evidence="2 3">C31</strain>
    </source>
</reference>
<organism evidence="2 3">
    <name type="scientific">Ponticoccus alexandrii</name>
    <dbReference type="NCBI Taxonomy" id="1943633"/>
    <lineage>
        <taxon>Bacteria</taxon>
        <taxon>Pseudomonadati</taxon>
        <taxon>Pseudomonadota</taxon>
        <taxon>Alphaproteobacteria</taxon>
        <taxon>Rhodobacterales</taxon>
        <taxon>Roseobacteraceae</taxon>
        <taxon>Ponticoccus</taxon>
    </lineage>
</organism>
<accession>A0ABX7FCL5</accession>